<dbReference type="NCBIfam" id="TIGR00731">
    <property type="entry name" value="bL25_bact_ctc"/>
    <property type="match status" value="1"/>
</dbReference>
<dbReference type="InterPro" id="IPR037121">
    <property type="entry name" value="Ribosomal_bL25_C"/>
</dbReference>
<dbReference type="STRING" id="1548.CSCA_3774"/>
<proteinExistence type="inferred from homology"/>
<dbReference type="GO" id="GO:0006412">
    <property type="term" value="P:translation"/>
    <property type="evidence" value="ECO:0007669"/>
    <property type="project" value="UniProtKB-UniRule"/>
</dbReference>
<name>A0A0E3K320_CLOSL</name>
<feature type="domain" description="Large ribosomal subunit protein bL25 L25" evidence="6">
    <location>
        <begin position="6"/>
        <end position="88"/>
    </location>
</feature>
<comment type="function">
    <text evidence="5">This is one of the proteins that binds to the 5S RNA in the ribosome where it forms part of the central protuberance.</text>
</comment>
<dbReference type="CDD" id="cd00495">
    <property type="entry name" value="Ribosomal_L25_TL5_CTC"/>
    <property type="match status" value="1"/>
</dbReference>
<dbReference type="PANTHER" id="PTHR33284:SF1">
    <property type="entry name" value="RIBOSOMAL PROTEIN L25_GLN-TRNA SYNTHETASE, ANTI-CODON-BINDING DOMAIN-CONTAINING PROTEIN"/>
    <property type="match status" value="1"/>
</dbReference>
<dbReference type="HAMAP" id="MF_01334">
    <property type="entry name" value="Ribosomal_bL25_CTC"/>
    <property type="match status" value="1"/>
</dbReference>
<dbReference type="Pfam" id="PF14693">
    <property type="entry name" value="Ribosomal_TL5_C"/>
    <property type="match status" value="1"/>
</dbReference>
<dbReference type="Proteomes" id="UP000033115">
    <property type="component" value="Chromosome"/>
</dbReference>
<evidence type="ECO:0000259" key="7">
    <source>
        <dbReference type="Pfam" id="PF14693"/>
    </source>
</evidence>
<dbReference type="SUPFAM" id="SSF50715">
    <property type="entry name" value="Ribosomal protein L25-like"/>
    <property type="match status" value="1"/>
</dbReference>
<dbReference type="HOGENOM" id="CLU_075939_2_2_9"/>
<evidence type="ECO:0000256" key="3">
    <source>
        <dbReference type="ARBA" id="ARBA00022980"/>
    </source>
</evidence>
<dbReference type="InterPro" id="IPR001021">
    <property type="entry name" value="Ribosomal_bL25_long"/>
</dbReference>
<evidence type="ECO:0000256" key="4">
    <source>
        <dbReference type="ARBA" id="ARBA00023274"/>
    </source>
</evidence>
<evidence type="ECO:0000313" key="8">
    <source>
        <dbReference type="EMBL" id="AKA70899.1"/>
    </source>
</evidence>
<dbReference type="RefSeq" id="WP_029159077.1">
    <property type="nucleotide sequence ID" value="NZ_CP009933.1"/>
</dbReference>
<dbReference type="Gene3D" id="2.170.120.20">
    <property type="entry name" value="Ribosomal protein L25, beta domain"/>
    <property type="match status" value="1"/>
</dbReference>
<evidence type="ECO:0000259" key="6">
    <source>
        <dbReference type="Pfam" id="PF01386"/>
    </source>
</evidence>
<dbReference type="Gene3D" id="2.40.240.10">
    <property type="entry name" value="Ribosomal Protein L25, Chain P"/>
    <property type="match status" value="1"/>
</dbReference>
<accession>A0A0E3K320</accession>
<dbReference type="InterPro" id="IPR011035">
    <property type="entry name" value="Ribosomal_bL25/Gln-tRNA_synth"/>
</dbReference>
<dbReference type="InterPro" id="IPR020930">
    <property type="entry name" value="Ribosomal_uL5_bac-type"/>
</dbReference>
<keyword evidence="1 5" id="KW-0699">rRNA-binding</keyword>
<evidence type="ECO:0000256" key="2">
    <source>
        <dbReference type="ARBA" id="ARBA00022884"/>
    </source>
</evidence>
<dbReference type="InterPro" id="IPR029751">
    <property type="entry name" value="Ribosomal_L25_dom"/>
</dbReference>
<protein>
    <recommendedName>
        <fullName evidence="5">Large ribosomal subunit protein bL25</fullName>
    </recommendedName>
    <alternativeName>
        <fullName evidence="5">General stress protein CTC</fullName>
    </alternativeName>
</protein>
<organism evidence="8 9">
    <name type="scientific">Clostridium scatologenes</name>
    <dbReference type="NCBI Taxonomy" id="1548"/>
    <lineage>
        <taxon>Bacteria</taxon>
        <taxon>Bacillati</taxon>
        <taxon>Bacillota</taxon>
        <taxon>Clostridia</taxon>
        <taxon>Eubacteriales</taxon>
        <taxon>Clostridiaceae</taxon>
        <taxon>Clostridium</taxon>
    </lineage>
</organism>
<evidence type="ECO:0000256" key="5">
    <source>
        <dbReference type="HAMAP-Rule" id="MF_01334"/>
    </source>
</evidence>
<keyword evidence="2 5" id="KW-0694">RNA-binding</keyword>
<dbReference type="PANTHER" id="PTHR33284">
    <property type="entry name" value="RIBOSOMAL PROTEIN L25/GLN-TRNA SYNTHETASE, ANTI-CODON-BINDING DOMAIN-CONTAINING PROTEIN"/>
    <property type="match status" value="1"/>
</dbReference>
<dbReference type="Pfam" id="PF01386">
    <property type="entry name" value="Ribosomal_L25p"/>
    <property type="match status" value="1"/>
</dbReference>
<dbReference type="GO" id="GO:0003735">
    <property type="term" value="F:structural constituent of ribosome"/>
    <property type="evidence" value="ECO:0007669"/>
    <property type="project" value="InterPro"/>
</dbReference>
<dbReference type="InterPro" id="IPR020056">
    <property type="entry name" value="Rbsml_bL25/Gln-tRNA_synth_N"/>
</dbReference>
<keyword evidence="9" id="KW-1185">Reference proteome</keyword>
<keyword evidence="3 5" id="KW-0689">Ribosomal protein</keyword>
<dbReference type="EMBL" id="CP009933">
    <property type="protein sequence ID" value="AKA70899.1"/>
    <property type="molecule type" value="Genomic_DNA"/>
</dbReference>
<comment type="similarity">
    <text evidence="5">Belongs to the bacterial ribosomal protein bL25 family. CTC subfamily.</text>
</comment>
<sequence length="197" mass="22390">MEQIILNAEERTKNTKKFREEGFIPGVIYGDCVAKSDPVKFEKVSLMKILAKHGSNVKLWIKRGDDKKFGFIKEVQRHPVSNKIIHLDVQLVSKDHEVKVQVPITFNGEAALAKNQLQLQIQKPEVSVLGKIALIPEVIHVDISQKNAGDTVTFKDLNLDKQVKIHDKENEIYATITKMIDKSMEDSDEEAEKETED</sequence>
<gene>
    <name evidence="5" type="primary">rplY</name>
    <name evidence="5" type="synonym">ctc</name>
    <name evidence="8" type="ORF">CSCA_3774</name>
</gene>
<evidence type="ECO:0000256" key="1">
    <source>
        <dbReference type="ARBA" id="ARBA00022730"/>
    </source>
</evidence>
<dbReference type="InterPro" id="IPR020057">
    <property type="entry name" value="Ribosomal_bL25_b-dom"/>
</dbReference>
<keyword evidence="4 5" id="KW-0687">Ribonucleoprotein</keyword>
<evidence type="ECO:0000313" key="9">
    <source>
        <dbReference type="Proteomes" id="UP000033115"/>
    </source>
</evidence>
<reference evidence="8 9" key="1">
    <citation type="journal article" date="2015" name="J. Biotechnol.">
        <title>Complete genome sequence of a malodorant-producing acetogen, Clostridium scatologenes ATCC 25775(T).</title>
        <authorList>
            <person name="Zhu Z."/>
            <person name="Guo T."/>
            <person name="Zheng H."/>
            <person name="Song T."/>
            <person name="Ouyang P."/>
            <person name="Xie J."/>
        </authorList>
    </citation>
    <scope>NUCLEOTIDE SEQUENCE [LARGE SCALE GENOMIC DNA]</scope>
    <source>
        <strain evidence="8 9">ATCC 25775</strain>
    </source>
</reference>
<dbReference type="KEGG" id="csq:CSCA_3774"/>
<dbReference type="GO" id="GO:0022625">
    <property type="term" value="C:cytosolic large ribosomal subunit"/>
    <property type="evidence" value="ECO:0007669"/>
    <property type="project" value="TreeGrafter"/>
</dbReference>
<dbReference type="AlphaFoldDB" id="A0A0E3K320"/>
<comment type="subunit">
    <text evidence="5">Part of the 50S ribosomal subunit; part of the 5S rRNA/L5/L18/L25 subcomplex. Contacts the 5S rRNA. Binds to the 5S rRNA independently of L5 and L18.</text>
</comment>
<feature type="domain" description="Large ribosomal subunit protein bL25 beta" evidence="7">
    <location>
        <begin position="97"/>
        <end position="178"/>
    </location>
</feature>
<dbReference type="GO" id="GO:0008097">
    <property type="term" value="F:5S rRNA binding"/>
    <property type="evidence" value="ECO:0007669"/>
    <property type="project" value="InterPro"/>
</dbReference>